<proteinExistence type="predicted"/>
<dbReference type="InParanoid" id="I3EGA2"/>
<dbReference type="Proteomes" id="UP000002872">
    <property type="component" value="Unassembled WGS sequence"/>
</dbReference>
<dbReference type="OMA" id="NWHEYID"/>
<sequence>MLIEILDGIKGCLIYIKNPEYTSENAIIRSILQHPHKIYKEGEYTIIRTSKIFPTEVTDSLEMQLNSELEDKMRSVLQRIECKCNCTAIQNTSVLRLPADGWEELIDMWSCHDREFSHLTEQEMKPKKNGVLYSTLHLIIEKERAPNCIEIIKEENTKRNSEKYTKIFYNQIVTNISDEYFLFYYLYDILQTRQEIEISVDSKIYNIRLVDITYTYNGYITDKPKFNLSLKLAYKKISTDGPHTISLLNINKYYTEALADLLDKNSTGIEMNNRIISFISKI</sequence>
<reference evidence="1" key="1">
    <citation type="submission" date="2011-01" db="EMBL/GenBank/DDBJ databases">
        <title>The Genome Sequence of Nematocida parisii strain ERTm3.</title>
        <authorList>
            <consortium name="The Broad Institute Genome Sequencing Platform"/>
            <consortium name="The Broad Institute Genome Sequencing Center for Infectious Disease"/>
            <person name="Cuomo C."/>
            <person name="Troemel E."/>
            <person name="Young S.K."/>
            <person name="Zeng Q."/>
            <person name="Gargeya S."/>
            <person name="Fitzgerald M."/>
            <person name="Haas B."/>
            <person name="Abouelleil A."/>
            <person name="Alvarado L."/>
            <person name="Arachchi H.M."/>
            <person name="Berlin A."/>
            <person name="Chapman S.B."/>
            <person name="Gearin G."/>
            <person name="Goldberg J."/>
            <person name="Griggs A."/>
            <person name="Gujja S."/>
            <person name="Hansen M."/>
            <person name="Heiman D."/>
            <person name="Howarth C."/>
            <person name="Larimer J."/>
            <person name="Lui A."/>
            <person name="MacDonald P.J.P."/>
            <person name="McCowen C."/>
            <person name="Montmayeur A."/>
            <person name="Murphy C."/>
            <person name="Neiman D."/>
            <person name="Pearson M."/>
            <person name="Priest M."/>
            <person name="Roberts A."/>
            <person name="Saif S."/>
            <person name="Shea T."/>
            <person name="Sisk P."/>
            <person name="Stolte C."/>
            <person name="Sykes S."/>
            <person name="Wortman J."/>
            <person name="Nusbaum C."/>
            <person name="Birren B."/>
        </authorList>
    </citation>
    <scope>NUCLEOTIDE SEQUENCE</scope>
    <source>
        <strain evidence="1">ERTm3</strain>
    </source>
</reference>
<dbReference type="OrthoDB" id="66510at2759"/>
<accession>I3EGA2</accession>
<gene>
    <name evidence="1" type="ORF">NEQG_01693</name>
</gene>
<dbReference type="Pfam" id="PF09814">
    <property type="entry name" value="HECT_2"/>
    <property type="match status" value="1"/>
</dbReference>
<dbReference type="VEuPathDB" id="MicrosporidiaDB:NEQG_01693"/>
<evidence type="ECO:0000313" key="2">
    <source>
        <dbReference type="Proteomes" id="UP000002872"/>
    </source>
</evidence>
<dbReference type="AlphaFoldDB" id="I3EGA2"/>
<dbReference type="InterPro" id="IPR019193">
    <property type="entry name" value="UBQ-conj_enz_E2-bd_prot"/>
</dbReference>
<organism evidence="1 2">
    <name type="scientific">Nematocida parisii (strain ERTm3)</name>
    <name type="common">Nematode killer fungus</name>
    <dbReference type="NCBI Taxonomy" id="935791"/>
    <lineage>
        <taxon>Eukaryota</taxon>
        <taxon>Fungi</taxon>
        <taxon>Fungi incertae sedis</taxon>
        <taxon>Microsporidia</taxon>
        <taxon>Nematocida</taxon>
    </lineage>
</organism>
<protein>
    <submittedName>
        <fullName evidence="1">Uncharacterized protein</fullName>
    </submittedName>
</protein>
<dbReference type="STRING" id="935791.I3EGA2"/>
<dbReference type="HOGENOM" id="CLU_1085972_0_0_1"/>
<dbReference type="EMBL" id="GL870879">
    <property type="protein sequence ID" value="EIJ88249.1"/>
    <property type="molecule type" value="Genomic_DNA"/>
</dbReference>
<name>I3EGA2_NEMP3</name>
<keyword evidence="2" id="KW-1185">Reference proteome</keyword>
<evidence type="ECO:0000313" key="1">
    <source>
        <dbReference type="EMBL" id="EIJ88249.1"/>
    </source>
</evidence>